<organism evidence="2 3">
    <name type="scientific">Parvularcula maris</name>
    <dbReference type="NCBI Taxonomy" id="2965077"/>
    <lineage>
        <taxon>Bacteria</taxon>
        <taxon>Pseudomonadati</taxon>
        <taxon>Pseudomonadota</taxon>
        <taxon>Alphaproteobacteria</taxon>
        <taxon>Parvularculales</taxon>
        <taxon>Parvularculaceae</taxon>
        <taxon>Parvularcula</taxon>
    </lineage>
</organism>
<dbReference type="EMBL" id="JANIBC010000002">
    <property type="protein sequence ID" value="MCQ8184461.1"/>
    <property type="molecule type" value="Genomic_DNA"/>
</dbReference>
<keyword evidence="3" id="KW-1185">Reference proteome</keyword>
<evidence type="ECO:0000313" key="2">
    <source>
        <dbReference type="EMBL" id="MCQ8184461.1"/>
    </source>
</evidence>
<evidence type="ECO:0000313" key="3">
    <source>
        <dbReference type="Proteomes" id="UP001142610"/>
    </source>
</evidence>
<evidence type="ECO:0008006" key="4">
    <source>
        <dbReference type="Google" id="ProtNLM"/>
    </source>
</evidence>
<reference evidence="2" key="1">
    <citation type="submission" date="2022-07" db="EMBL/GenBank/DDBJ databases">
        <title>Parvularcula maris sp. nov., an algicidal bacterium isolated from seawater.</title>
        <authorList>
            <person name="Li F."/>
        </authorList>
    </citation>
    <scope>NUCLEOTIDE SEQUENCE</scope>
    <source>
        <strain evidence="2">BGMRC 0090</strain>
    </source>
</reference>
<dbReference type="AlphaFoldDB" id="A0A9X2L7E5"/>
<comment type="caution">
    <text evidence="2">The sequence shown here is derived from an EMBL/GenBank/DDBJ whole genome shotgun (WGS) entry which is preliminary data.</text>
</comment>
<keyword evidence="1" id="KW-1133">Transmembrane helix</keyword>
<sequence length="176" mass="18699">MSATSITSPDQNQSSLVKKAVKLVPTGIALFTSVIFLDSLRYKFTNHENTQVIFGKLDGWAASFGAEGLFAQTGLFSQYVIGSAELVASSLLLLGILARFRRLQAVGSAVAVAVMTGAITFHLFTPLGIDPNNDGGGLFMAAVMVWVLSVVMLLLRRRELLAVITGIGRTLVPAKG</sequence>
<feature type="transmembrane region" description="Helical" evidence="1">
    <location>
        <begin position="105"/>
        <end position="124"/>
    </location>
</feature>
<feature type="transmembrane region" description="Helical" evidence="1">
    <location>
        <begin position="79"/>
        <end position="98"/>
    </location>
</feature>
<name>A0A9X2L7E5_9PROT</name>
<dbReference type="RefSeq" id="WP_256618278.1">
    <property type="nucleotide sequence ID" value="NZ_JANIBC010000002.1"/>
</dbReference>
<protein>
    <recommendedName>
        <fullName evidence="4">DoxX family protein</fullName>
    </recommendedName>
</protein>
<evidence type="ECO:0000256" key="1">
    <source>
        <dbReference type="SAM" id="Phobius"/>
    </source>
</evidence>
<feature type="transmembrane region" description="Helical" evidence="1">
    <location>
        <begin position="20"/>
        <end position="37"/>
    </location>
</feature>
<feature type="transmembrane region" description="Helical" evidence="1">
    <location>
        <begin position="136"/>
        <end position="155"/>
    </location>
</feature>
<accession>A0A9X2L7E5</accession>
<keyword evidence="1" id="KW-0472">Membrane</keyword>
<dbReference type="Proteomes" id="UP001142610">
    <property type="component" value="Unassembled WGS sequence"/>
</dbReference>
<keyword evidence="1" id="KW-0812">Transmembrane</keyword>
<proteinExistence type="predicted"/>
<gene>
    <name evidence="2" type="ORF">NOG11_03590</name>
</gene>